<feature type="transmembrane region" description="Helical" evidence="1">
    <location>
        <begin position="238"/>
        <end position="257"/>
    </location>
</feature>
<name>A0ABR5AEX4_9BACL</name>
<keyword evidence="1" id="KW-0472">Membrane</keyword>
<feature type="transmembrane region" description="Helical" evidence="1">
    <location>
        <begin position="74"/>
        <end position="91"/>
    </location>
</feature>
<comment type="caution">
    <text evidence="2">The sequence shown here is derived from an EMBL/GenBank/DDBJ whole genome shotgun (WGS) entry which is preliminary data.</text>
</comment>
<feature type="transmembrane region" description="Helical" evidence="1">
    <location>
        <begin position="51"/>
        <end position="68"/>
    </location>
</feature>
<evidence type="ECO:0000313" key="2">
    <source>
        <dbReference type="EMBL" id="KIL39611.1"/>
    </source>
</evidence>
<feature type="transmembrane region" description="Helical" evidence="1">
    <location>
        <begin position="14"/>
        <end position="44"/>
    </location>
</feature>
<dbReference type="Proteomes" id="UP000031967">
    <property type="component" value="Unassembled WGS sequence"/>
</dbReference>
<keyword evidence="1" id="KW-0812">Transmembrane</keyword>
<dbReference type="Pfam" id="PF09991">
    <property type="entry name" value="DUF2232"/>
    <property type="match status" value="1"/>
</dbReference>
<dbReference type="PANTHER" id="PTHR41324:SF1">
    <property type="entry name" value="DUF2232 DOMAIN-CONTAINING PROTEIN"/>
    <property type="match status" value="1"/>
</dbReference>
<organism evidence="2 3">
    <name type="scientific">Gordoniibacillus kamchatkensis</name>
    <dbReference type="NCBI Taxonomy" id="1590651"/>
    <lineage>
        <taxon>Bacteria</taxon>
        <taxon>Bacillati</taxon>
        <taxon>Bacillota</taxon>
        <taxon>Bacilli</taxon>
        <taxon>Bacillales</taxon>
        <taxon>Paenibacillaceae</taxon>
        <taxon>Gordoniibacillus</taxon>
    </lineage>
</organism>
<feature type="transmembrane region" description="Helical" evidence="1">
    <location>
        <begin position="269"/>
        <end position="289"/>
    </location>
</feature>
<feature type="transmembrane region" description="Helical" evidence="1">
    <location>
        <begin position="103"/>
        <end position="124"/>
    </location>
</feature>
<keyword evidence="3" id="KW-1185">Reference proteome</keyword>
<feature type="transmembrane region" description="Helical" evidence="1">
    <location>
        <begin position="156"/>
        <end position="176"/>
    </location>
</feature>
<keyword evidence="1" id="KW-1133">Transmembrane helix</keyword>
<gene>
    <name evidence="2" type="ORF">SD70_18980</name>
</gene>
<proteinExistence type="predicted"/>
<accession>A0ABR5AEX4</accession>
<evidence type="ECO:0000313" key="3">
    <source>
        <dbReference type="Proteomes" id="UP000031967"/>
    </source>
</evidence>
<dbReference type="EMBL" id="JXAK01000034">
    <property type="protein sequence ID" value="KIL39611.1"/>
    <property type="molecule type" value="Genomic_DNA"/>
</dbReference>
<sequence length="306" mass="34553">MGNRRSWPYIVWSIVYVLLLLSLLTPALLLTMSFLMVPVLVLYVKLDTKRFALFYVLSLAAVYALTAWTGPMLVSISLFFLPPVIVMGNLYKKKAPGKTALTAGTVTLLAETLLTLLIGYALGFDPISKFHSFMLEYVNALPTAVMGMMQVTPEQYVSMLIQIIPLELILFAYYYAVVNHAVARRILNRMGEALPGVKPLREWRLPKTFVWLYIAAFLFDLVLPASDRSMMSTLLMNLLPLLLLAFTLQALSFLFFIAHEQHRTKALPIVAIVILVLMFPLLIFIYSLLGVLDAAMPIRERFRKNG</sequence>
<evidence type="ECO:0000256" key="1">
    <source>
        <dbReference type="SAM" id="Phobius"/>
    </source>
</evidence>
<feature type="transmembrane region" description="Helical" evidence="1">
    <location>
        <begin position="208"/>
        <end position="226"/>
    </location>
</feature>
<dbReference type="PANTHER" id="PTHR41324">
    <property type="entry name" value="MEMBRANE PROTEIN-RELATED"/>
    <property type="match status" value="1"/>
</dbReference>
<dbReference type="InterPro" id="IPR018710">
    <property type="entry name" value="DUF2232"/>
</dbReference>
<evidence type="ECO:0008006" key="4">
    <source>
        <dbReference type="Google" id="ProtNLM"/>
    </source>
</evidence>
<reference evidence="2 3" key="1">
    <citation type="submission" date="2014-12" db="EMBL/GenBank/DDBJ databases">
        <title>Draft genome sequence of Paenibacillus kamchatkensis strain B-2647.</title>
        <authorList>
            <person name="Karlyshev A.V."/>
            <person name="Kudryashova E.B."/>
        </authorList>
    </citation>
    <scope>NUCLEOTIDE SEQUENCE [LARGE SCALE GENOMIC DNA]</scope>
    <source>
        <strain evidence="2 3">VKM B-2647</strain>
    </source>
</reference>
<protein>
    <recommendedName>
        <fullName evidence="4">DUF2232 domain-containing protein</fullName>
    </recommendedName>
</protein>
<dbReference type="RefSeq" id="WP_041049088.1">
    <property type="nucleotide sequence ID" value="NZ_JXAK01000034.1"/>
</dbReference>